<dbReference type="PANTHER" id="PTHR34308">
    <property type="entry name" value="COBALAMIN BIOSYNTHESIS PROTEIN CBIB"/>
    <property type="match status" value="1"/>
</dbReference>
<keyword evidence="5 9" id="KW-0169">Cobalamin biosynthesis</keyword>
<feature type="transmembrane region" description="Helical" evidence="9">
    <location>
        <begin position="83"/>
        <end position="101"/>
    </location>
</feature>
<dbReference type="HAMAP" id="MF_00024">
    <property type="entry name" value="CobD_CbiB"/>
    <property type="match status" value="1"/>
</dbReference>
<sequence length="326" mass="36406">MIYYSITAFITGYLLDLLFGDPYWLPHPIRLIGALITKTEKLVRRFLNKTPKSQLIGGGVLVILVLAFSTLIPFILLYILYHYIPLLGFLAESIMCYQILATKCLKVESMRVYQSLIKGDLKEARYNISMIVGRDTADLNEAGVTRAAVETVAENTSDGVIAPMIYLVIGGPVLGFFYKAINTMDSMIGYKNETYLYFGRIAAKLDDFVNYLPSRISALLMILTCPFVGLDFKSAIRIYRRDNRNHTSPNSAQTEAVCAGAMGLQLAGDAYYFGKLYHKPTIGDNTRPIEAEDIKKVNKLLYAVSFLAVILFTILKLAAVLFIKLA</sequence>
<evidence type="ECO:0000256" key="6">
    <source>
        <dbReference type="ARBA" id="ARBA00022692"/>
    </source>
</evidence>
<evidence type="ECO:0000256" key="4">
    <source>
        <dbReference type="ARBA" id="ARBA00022475"/>
    </source>
</evidence>
<evidence type="ECO:0000256" key="5">
    <source>
        <dbReference type="ARBA" id="ARBA00022573"/>
    </source>
</evidence>
<evidence type="ECO:0000313" key="11">
    <source>
        <dbReference type="Proteomes" id="UP000464314"/>
    </source>
</evidence>
<dbReference type="GO" id="GO:0048472">
    <property type="term" value="F:threonine-phosphate decarboxylase activity"/>
    <property type="evidence" value="ECO:0007669"/>
    <property type="project" value="InterPro"/>
</dbReference>
<dbReference type="AlphaFoldDB" id="A0A6P1TPE1"/>
<accession>A0A6P1TPE1</accession>
<dbReference type="GO" id="GO:0005886">
    <property type="term" value="C:plasma membrane"/>
    <property type="evidence" value="ECO:0007669"/>
    <property type="project" value="UniProtKB-SubCell"/>
</dbReference>
<keyword evidence="6 9" id="KW-0812">Transmembrane</keyword>
<dbReference type="Pfam" id="PF03186">
    <property type="entry name" value="CobD_Cbib"/>
    <property type="match status" value="1"/>
</dbReference>
<dbReference type="KEGG" id="anr:Ana3638_11140"/>
<dbReference type="UniPathway" id="UPA00148"/>
<evidence type="ECO:0000256" key="8">
    <source>
        <dbReference type="ARBA" id="ARBA00023136"/>
    </source>
</evidence>
<dbReference type="InterPro" id="IPR004485">
    <property type="entry name" value="Cobalamin_biosynth_CobD/CbiB"/>
</dbReference>
<proteinExistence type="inferred from homology"/>
<name>A0A6P1TPE1_9FIRM</name>
<dbReference type="Proteomes" id="UP000464314">
    <property type="component" value="Chromosome"/>
</dbReference>
<dbReference type="RefSeq" id="WP_161838084.1">
    <property type="nucleotide sequence ID" value="NZ_CP048000.1"/>
</dbReference>
<comment type="caution">
    <text evidence="9">Lacks conserved residue(s) required for the propagation of feature annotation.</text>
</comment>
<comment type="pathway">
    <text evidence="2 9">Cofactor biosynthesis; adenosylcobalamin biosynthesis.</text>
</comment>
<evidence type="ECO:0000256" key="9">
    <source>
        <dbReference type="HAMAP-Rule" id="MF_00024"/>
    </source>
</evidence>
<comment type="function">
    <text evidence="9">Converts cobyric acid to cobinamide by the addition of aminopropanol on the F carboxylic group.</text>
</comment>
<comment type="similarity">
    <text evidence="3 9">Belongs to the CobD/CbiB family.</text>
</comment>
<feature type="transmembrane region" description="Helical" evidence="9">
    <location>
        <begin position="300"/>
        <end position="323"/>
    </location>
</feature>
<feature type="transmembrane region" description="Helical" evidence="9">
    <location>
        <begin position="160"/>
        <end position="181"/>
    </location>
</feature>
<dbReference type="NCBIfam" id="TIGR00380">
    <property type="entry name" value="cobal_cbiB"/>
    <property type="match status" value="1"/>
</dbReference>
<protein>
    <recommendedName>
        <fullName evidence="9">Cobalamin biosynthesis protein CobD</fullName>
    </recommendedName>
</protein>
<gene>
    <name evidence="9 10" type="primary">cobD</name>
    <name evidence="10" type="ORF">Ana3638_11140</name>
</gene>
<feature type="transmembrane region" description="Helical" evidence="9">
    <location>
        <begin position="55"/>
        <end position="77"/>
    </location>
</feature>
<evidence type="ECO:0000256" key="1">
    <source>
        <dbReference type="ARBA" id="ARBA00004651"/>
    </source>
</evidence>
<organism evidence="10 11">
    <name type="scientific">Anaerocolumna sedimenticola</name>
    <dbReference type="NCBI Taxonomy" id="2696063"/>
    <lineage>
        <taxon>Bacteria</taxon>
        <taxon>Bacillati</taxon>
        <taxon>Bacillota</taxon>
        <taxon>Clostridia</taxon>
        <taxon>Lachnospirales</taxon>
        <taxon>Lachnospiraceae</taxon>
        <taxon>Anaerocolumna</taxon>
    </lineage>
</organism>
<comment type="subcellular location">
    <subcellularLocation>
        <location evidence="1 9">Cell membrane</location>
        <topology evidence="1 9">Multi-pass membrane protein</topology>
    </subcellularLocation>
</comment>
<dbReference type="PANTHER" id="PTHR34308:SF1">
    <property type="entry name" value="COBALAMIN BIOSYNTHESIS PROTEIN CBIB"/>
    <property type="match status" value="1"/>
</dbReference>
<dbReference type="EMBL" id="CP048000">
    <property type="protein sequence ID" value="QHQ61258.1"/>
    <property type="molecule type" value="Genomic_DNA"/>
</dbReference>
<evidence type="ECO:0000313" key="10">
    <source>
        <dbReference type="EMBL" id="QHQ61258.1"/>
    </source>
</evidence>
<evidence type="ECO:0000256" key="3">
    <source>
        <dbReference type="ARBA" id="ARBA00006263"/>
    </source>
</evidence>
<keyword evidence="11" id="KW-1185">Reference proteome</keyword>
<keyword evidence="7 9" id="KW-1133">Transmembrane helix</keyword>
<evidence type="ECO:0000256" key="2">
    <source>
        <dbReference type="ARBA" id="ARBA00004953"/>
    </source>
</evidence>
<keyword evidence="4 9" id="KW-1003">Cell membrane</keyword>
<evidence type="ECO:0000256" key="7">
    <source>
        <dbReference type="ARBA" id="ARBA00022989"/>
    </source>
</evidence>
<reference evidence="10 11" key="1">
    <citation type="submission" date="2020-01" db="EMBL/GenBank/DDBJ databases">
        <title>Genome analysis of Anaerocolumna sp. CBA3638.</title>
        <authorList>
            <person name="Kim J."/>
            <person name="Roh S.W."/>
        </authorList>
    </citation>
    <scope>NUCLEOTIDE SEQUENCE [LARGE SCALE GENOMIC DNA]</scope>
    <source>
        <strain evidence="10 11">CBA3638</strain>
    </source>
</reference>
<dbReference type="GO" id="GO:0009236">
    <property type="term" value="P:cobalamin biosynthetic process"/>
    <property type="evidence" value="ECO:0007669"/>
    <property type="project" value="UniProtKB-UniRule"/>
</dbReference>
<dbReference type="GO" id="GO:0015420">
    <property type="term" value="F:ABC-type vitamin B12 transporter activity"/>
    <property type="evidence" value="ECO:0007669"/>
    <property type="project" value="UniProtKB-UniRule"/>
</dbReference>
<keyword evidence="8 9" id="KW-0472">Membrane</keyword>